<dbReference type="AlphaFoldDB" id="A0A3S0WJJ4"/>
<dbReference type="Gene3D" id="3.90.1580.10">
    <property type="entry name" value="paralog of FGE (formylglycine-generating enzyme)"/>
    <property type="match status" value="1"/>
</dbReference>
<dbReference type="EMBL" id="RZIJ01000021">
    <property type="protein sequence ID" value="RUQ66362.1"/>
    <property type="molecule type" value="Genomic_DNA"/>
</dbReference>
<dbReference type="InterPro" id="IPR005532">
    <property type="entry name" value="SUMF_dom"/>
</dbReference>
<reference evidence="2 3" key="1">
    <citation type="submission" date="2018-12" db="EMBL/GenBank/DDBJ databases">
        <authorList>
            <person name="Yang Y."/>
        </authorList>
    </citation>
    <scope>NUCLEOTIDE SEQUENCE [LARGE SCALE GENOMIC DNA]</scope>
    <source>
        <strain evidence="2 3">GSF71</strain>
    </source>
</reference>
<sequence length="507" mass="54962">MAAVFLAGVPVTAHAVSPPTPAWPKEHFDPQPAAGDFTLPMPCGGRMVFRRIDTFVGNNWLADQQTRMGYADEARASSEDLRFGRIVGGFSESGKPDRRYYYIGKYEVSLAQYDAVMGKSCEAKGPEGALPKEDSGWFDAVAFTQRYTEWLLKNERAALPQEDNVPGIIRLPTEAEWEFAARGGTKIMPSQEVGRVFPMDGAIGDYAWVGSPDSCNGQSQYIGTLKPNPLGLHDVLGNVGEIVLEPYQATAPGRLHGQVGGFVVRGGSCLTSELDVRSAERHEEPLYDLADGMARRAPFTGLRVVIGGVVGTSQSRISAFATAASSRAAPSGEAPAGATLATVTRALAAEADRPAVADRLNKLASEIGAEMTRRNEIEANGARMAVMSGAILMRNYRQEMNEGDRLEAILPAVAEGNRAQYAKSIEMWRNRARLSGEAYLSLLIEATDNFGPDLLRAQLPRVASAFSYDGSAGLVKMIARFVEQSTRYRAHPPQELNDFLKEATRPL</sequence>
<dbReference type="RefSeq" id="WP_127002233.1">
    <property type="nucleotide sequence ID" value="NZ_JAKOAR010000023.1"/>
</dbReference>
<dbReference type="InterPro" id="IPR051043">
    <property type="entry name" value="Sulfatase_Mod_Factor_Kinase"/>
</dbReference>
<accession>A0A3S0WJJ4</accession>
<dbReference type="Pfam" id="PF03781">
    <property type="entry name" value="FGE-sulfatase"/>
    <property type="match status" value="1"/>
</dbReference>
<dbReference type="SUPFAM" id="SSF56436">
    <property type="entry name" value="C-type lectin-like"/>
    <property type="match status" value="1"/>
</dbReference>
<dbReference type="OrthoDB" id="9768004at2"/>
<evidence type="ECO:0000259" key="1">
    <source>
        <dbReference type="Pfam" id="PF03781"/>
    </source>
</evidence>
<evidence type="ECO:0000313" key="3">
    <source>
        <dbReference type="Proteomes" id="UP000280346"/>
    </source>
</evidence>
<gene>
    <name evidence="2" type="ORF">EJ913_22880</name>
</gene>
<dbReference type="InterPro" id="IPR016187">
    <property type="entry name" value="CTDL_fold"/>
</dbReference>
<keyword evidence="3" id="KW-1185">Reference proteome</keyword>
<protein>
    <recommendedName>
        <fullName evidence="1">Sulfatase-modifying factor enzyme-like domain-containing protein</fullName>
    </recommendedName>
</protein>
<comment type="caution">
    <text evidence="2">The sequence shown here is derived from an EMBL/GenBank/DDBJ whole genome shotgun (WGS) entry which is preliminary data.</text>
</comment>
<name>A0A3S0WJJ4_9PROT</name>
<dbReference type="PANTHER" id="PTHR23150">
    <property type="entry name" value="SULFATASE MODIFYING FACTOR 1, 2"/>
    <property type="match status" value="1"/>
</dbReference>
<dbReference type="InterPro" id="IPR042095">
    <property type="entry name" value="SUMF_sf"/>
</dbReference>
<evidence type="ECO:0000313" key="2">
    <source>
        <dbReference type="EMBL" id="RUQ66362.1"/>
    </source>
</evidence>
<dbReference type="Proteomes" id="UP000280346">
    <property type="component" value="Unassembled WGS sequence"/>
</dbReference>
<organism evidence="2 3">
    <name type="scientific">Azospirillum doebereinerae</name>
    <dbReference type="NCBI Taxonomy" id="92933"/>
    <lineage>
        <taxon>Bacteria</taxon>
        <taxon>Pseudomonadati</taxon>
        <taxon>Pseudomonadota</taxon>
        <taxon>Alphaproteobacteria</taxon>
        <taxon>Rhodospirillales</taxon>
        <taxon>Azospirillaceae</taxon>
        <taxon>Azospirillum</taxon>
    </lineage>
</organism>
<dbReference type="GO" id="GO:0120147">
    <property type="term" value="F:formylglycine-generating oxidase activity"/>
    <property type="evidence" value="ECO:0007669"/>
    <property type="project" value="TreeGrafter"/>
</dbReference>
<dbReference type="PANTHER" id="PTHR23150:SF19">
    <property type="entry name" value="FORMYLGLYCINE-GENERATING ENZYME"/>
    <property type="match status" value="1"/>
</dbReference>
<feature type="domain" description="Sulfatase-modifying factor enzyme-like" evidence="1">
    <location>
        <begin position="98"/>
        <end position="305"/>
    </location>
</feature>
<proteinExistence type="predicted"/>